<dbReference type="EMBL" id="MT631485">
    <property type="protein sequence ID" value="QNO51899.1"/>
    <property type="molecule type" value="Genomic_DNA"/>
</dbReference>
<dbReference type="AlphaFoldDB" id="A0A7G9YV65"/>
<protein>
    <submittedName>
        <fullName evidence="1">Uncharacterized protein</fullName>
    </submittedName>
</protein>
<name>A0A7G9YV65_9EURY</name>
<gene>
    <name evidence="1" type="ORF">PJPOCDLN_00005</name>
</gene>
<sequence>MKILDVEGKKSIGIEVKESGVKVYWDERVCEDAKVEDIDWEFVKNFFIPGYEKFSKKRIIGTPEELLGALSCIREGKPNKCRYFIIW</sequence>
<organism evidence="1">
    <name type="scientific">Candidatus Methanophagaceae archaeon ANME-1 ERB6</name>
    <dbReference type="NCBI Taxonomy" id="2759912"/>
    <lineage>
        <taxon>Archaea</taxon>
        <taxon>Methanobacteriati</taxon>
        <taxon>Methanobacteriota</taxon>
        <taxon>Stenosarchaea group</taxon>
        <taxon>Methanomicrobia</taxon>
        <taxon>Candidatus Methanophagales</taxon>
        <taxon>Candidatus Methanophagaceae</taxon>
    </lineage>
</organism>
<evidence type="ECO:0000313" key="1">
    <source>
        <dbReference type="EMBL" id="QNO51899.1"/>
    </source>
</evidence>
<reference evidence="1" key="1">
    <citation type="submission" date="2020-06" db="EMBL/GenBank/DDBJ databases">
        <title>Unique genomic features of the anaerobic methanotrophic archaea.</title>
        <authorList>
            <person name="Chadwick G.L."/>
            <person name="Skennerton C.T."/>
            <person name="Laso-Perez R."/>
            <person name="Leu A.O."/>
            <person name="Speth D.R."/>
            <person name="Yu H."/>
            <person name="Morgan-Lang C."/>
            <person name="Hatzenpichler R."/>
            <person name="Goudeau D."/>
            <person name="Malmstrom R."/>
            <person name="Brazelton W.J."/>
            <person name="Woyke T."/>
            <person name="Hallam S.J."/>
            <person name="Tyson G.W."/>
            <person name="Wegener G."/>
            <person name="Boetius A."/>
            <person name="Orphan V."/>
        </authorList>
    </citation>
    <scope>NUCLEOTIDE SEQUENCE</scope>
</reference>
<accession>A0A7G9YV65</accession>
<proteinExistence type="predicted"/>